<dbReference type="EMBL" id="CAIT01000005">
    <property type="protein sequence ID" value="CCH52641.1"/>
    <property type="molecule type" value="Genomic_DNA"/>
</dbReference>
<dbReference type="eggNOG" id="ENOG50332JV">
    <property type="taxonomic scope" value="Bacteria"/>
</dbReference>
<dbReference type="RefSeq" id="WP_009281225.1">
    <property type="nucleotide sequence ID" value="NZ_CAIT01000005.1"/>
</dbReference>
<proteinExistence type="predicted"/>
<evidence type="ECO:0008006" key="3">
    <source>
        <dbReference type="Google" id="ProtNLM"/>
    </source>
</evidence>
<name>I2GFG6_9BACT</name>
<organism evidence="1 2">
    <name type="scientific">Fibrisoma limi BUZ 3</name>
    <dbReference type="NCBI Taxonomy" id="1185876"/>
    <lineage>
        <taxon>Bacteria</taxon>
        <taxon>Pseudomonadati</taxon>
        <taxon>Bacteroidota</taxon>
        <taxon>Cytophagia</taxon>
        <taxon>Cytophagales</taxon>
        <taxon>Spirosomataceae</taxon>
        <taxon>Fibrisoma</taxon>
    </lineage>
</organism>
<sequence length="162" mass="18273">MKTALYITTCTDEPTRALQEYWLATEEPLRLTVVHPYTLDSNQLITKEAVRTAKQQAESRLRQWTAELLNDQPGNLQTETLLADPDLALQLHLIIRKYDYLLIADQHTVLPPALLAIVNQTQTLMRVLSDKTDASEETKPYVGYEDPGSVPIHEPVAFAAAF</sequence>
<dbReference type="STRING" id="1185876.BN8_01655"/>
<evidence type="ECO:0000313" key="2">
    <source>
        <dbReference type="Proteomes" id="UP000009309"/>
    </source>
</evidence>
<evidence type="ECO:0000313" key="1">
    <source>
        <dbReference type="EMBL" id="CCH52641.1"/>
    </source>
</evidence>
<reference evidence="1 2" key="1">
    <citation type="journal article" date="2012" name="J. Bacteriol.">
        <title>Genome Sequence of the Filamentous Bacterium Fibrisoma limi BUZ 3T.</title>
        <authorList>
            <person name="Filippini M."/>
            <person name="Qi W."/>
            <person name="Jaenicke S."/>
            <person name="Goesmann A."/>
            <person name="Smits T.H."/>
            <person name="Bagheri H.C."/>
        </authorList>
    </citation>
    <scope>NUCLEOTIDE SEQUENCE [LARGE SCALE GENOMIC DNA]</scope>
    <source>
        <strain evidence="2">BUZ 3T</strain>
    </source>
</reference>
<protein>
    <recommendedName>
        <fullName evidence="3">UspA domain-containing protein</fullName>
    </recommendedName>
</protein>
<keyword evidence="2" id="KW-1185">Reference proteome</keyword>
<gene>
    <name evidence="1" type="ORF">BN8_01655</name>
</gene>
<accession>I2GFG6</accession>
<dbReference type="Proteomes" id="UP000009309">
    <property type="component" value="Unassembled WGS sequence"/>
</dbReference>
<dbReference type="OrthoDB" id="962729at2"/>
<comment type="caution">
    <text evidence="1">The sequence shown here is derived from an EMBL/GenBank/DDBJ whole genome shotgun (WGS) entry which is preliminary data.</text>
</comment>
<dbReference type="AlphaFoldDB" id="I2GFG6"/>